<proteinExistence type="predicted"/>
<dbReference type="AlphaFoldDB" id="A0AAV7VET4"/>
<feature type="region of interest" description="Disordered" evidence="1">
    <location>
        <begin position="77"/>
        <end position="107"/>
    </location>
</feature>
<evidence type="ECO:0000313" key="3">
    <source>
        <dbReference type="Proteomes" id="UP001066276"/>
    </source>
</evidence>
<keyword evidence="3" id="KW-1185">Reference proteome</keyword>
<evidence type="ECO:0000256" key="1">
    <source>
        <dbReference type="SAM" id="MobiDB-lite"/>
    </source>
</evidence>
<comment type="caution">
    <text evidence="2">The sequence shown here is derived from an EMBL/GenBank/DDBJ whole genome shotgun (WGS) entry which is preliminary data.</text>
</comment>
<dbReference type="Proteomes" id="UP001066276">
    <property type="component" value="Chromosome 2_1"/>
</dbReference>
<evidence type="ECO:0000313" key="2">
    <source>
        <dbReference type="EMBL" id="KAJ1198728.1"/>
    </source>
</evidence>
<sequence>MPEGRCHMLRLPSVAPPGSVPLQPDCCRRLLKGQCSARVQNGPPARRLLLSRPSLPELPAAAPAALKHGLGLHRLSAQADPSVPPMGPLSILRTPGRPLQMEPGAVL</sequence>
<gene>
    <name evidence="2" type="ORF">NDU88_002567</name>
</gene>
<dbReference type="EMBL" id="JANPWB010000003">
    <property type="protein sequence ID" value="KAJ1198728.1"/>
    <property type="molecule type" value="Genomic_DNA"/>
</dbReference>
<reference evidence="2" key="1">
    <citation type="journal article" date="2022" name="bioRxiv">
        <title>Sequencing and chromosome-scale assembly of the giantPleurodeles waltlgenome.</title>
        <authorList>
            <person name="Brown T."/>
            <person name="Elewa A."/>
            <person name="Iarovenko S."/>
            <person name="Subramanian E."/>
            <person name="Araus A.J."/>
            <person name="Petzold A."/>
            <person name="Susuki M."/>
            <person name="Suzuki K.-i.T."/>
            <person name="Hayashi T."/>
            <person name="Toyoda A."/>
            <person name="Oliveira C."/>
            <person name="Osipova E."/>
            <person name="Leigh N.D."/>
            <person name="Simon A."/>
            <person name="Yun M.H."/>
        </authorList>
    </citation>
    <scope>NUCLEOTIDE SEQUENCE</scope>
    <source>
        <strain evidence="2">20211129_DDA</strain>
        <tissue evidence="2">Liver</tissue>
    </source>
</reference>
<name>A0AAV7VET4_PLEWA</name>
<accession>A0AAV7VET4</accession>
<organism evidence="2 3">
    <name type="scientific">Pleurodeles waltl</name>
    <name type="common">Iberian ribbed newt</name>
    <dbReference type="NCBI Taxonomy" id="8319"/>
    <lineage>
        <taxon>Eukaryota</taxon>
        <taxon>Metazoa</taxon>
        <taxon>Chordata</taxon>
        <taxon>Craniata</taxon>
        <taxon>Vertebrata</taxon>
        <taxon>Euteleostomi</taxon>
        <taxon>Amphibia</taxon>
        <taxon>Batrachia</taxon>
        <taxon>Caudata</taxon>
        <taxon>Salamandroidea</taxon>
        <taxon>Salamandridae</taxon>
        <taxon>Pleurodelinae</taxon>
        <taxon>Pleurodeles</taxon>
    </lineage>
</organism>
<protein>
    <submittedName>
        <fullName evidence="2">Uncharacterized protein</fullName>
    </submittedName>
</protein>